<comment type="similarity">
    <text evidence="1 7">Belongs to the RecO family.</text>
</comment>
<keyword evidence="4 7" id="KW-0233">DNA recombination</keyword>
<dbReference type="InterPro" id="IPR042242">
    <property type="entry name" value="RecO_C"/>
</dbReference>
<evidence type="ECO:0000256" key="4">
    <source>
        <dbReference type="ARBA" id="ARBA00023172"/>
    </source>
</evidence>
<evidence type="ECO:0000256" key="3">
    <source>
        <dbReference type="ARBA" id="ARBA00022763"/>
    </source>
</evidence>
<organism evidence="9 10">
    <name type="scientific">Gluconobacter wancherniae NBRC 103581</name>
    <dbReference type="NCBI Taxonomy" id="656744"/>
    <lineage>
        <taxon>Bacteria</taxon>
        <taxon>Pseudomonadati</taxon>
        <taxon>Pseudomonadota</taxon>
        <taxon>Alphaproteobacteria</taxon>
        <taxon>Acetobacterales</taxon>
        <taxon>Acetobacteraceae</taxon>
        <taxon>Gluconobacter</taxon>
    </lineage>
</organism>
<dbReference type="Gene3D" id="1.20.1440.120">
    <property type="entry name" value="Recombination protein O, C-terminal domain"/>
    <property type="match status" value="1"/>
</dbReference>
<evidence type="ECO:0000313" key="9">
    <source>
        <dbReference type="EMBL" id="GEK93478.1"/>
    </source>
</evidence>
<dbReference type="EMBL" id="BJUZ01000001">
    <property type="protein sequence ID" value="GEK93478.1"/>
    <property type="molecule type" value="Genomic_DNA"/>
</dbReference>
<dbReference type="InterPro" id="IPR022572">
    <property type="entry name" value="DNA_rep/recomb_RecO_N"/>
</dbReference>
<dbReference type="GO" id="GO:0006302">
    <property type="term" value="P:double-strand break repair"/>
    <property type="evidence" value="ECO:0007669"/>
    <property type="project" value="TreeGrafter"/>
</dbReference>
<dbReference type="GO" id="GO:0043590">
    <property type="term" value="C:bacterial nucleoid"/>
    <property type="evidence" value="ECO:0007669"/>
    <property type="project" value="TreeGrafter"/>
</dbReference>
<dbReference type="Proteomes" id="UP000321230">
    <property type="component" value="Unassembled WGS sequence"/>
</dbReference>
<dbReference type="SUPFAM" id="SSF50249">
    <property type="entry name" value="Nucleic acid-binding proteins"/>
    <property type="match status" value="1"/>
</dbReference>
<dbReference type="InterPro" id="IPR012340">
    <property type="entry name" value="NA-bd_OB-fold"/>
</dbReference>
<dbReference type="InterPro" id="IPR037278">
    <property type="entry name" value="ARFGAP/RecO"/>
</dbReference>
<keyword evidence="3 7" id="KW-0227">DNA damage</keyword>
<dbReference type="PANTHER" id="PTHR33991">
    <property type="entry name" value="DNA REPAIR PROTEIN RECO"/>
    <property type="match status" value="1"/>
</dbReference>
<keyword evidence="10" id="KW-1185">Reference proteome</keyword>
<dbReference type="Pfam" id="PF11967">
    <property type="entry name" value="RecO_N"/>
    <property type="match status" value="1"/>
</dbReference>
<dbReference type="Gene3D" id="2.40.50.140">
    <property type="entry name" value="Nucleic acid-binding proteins"/>
    <property type="match status" value="1"/>
</dbReference>
<dbReference type="HAMAP" id="MF_00201">
    <property type="entry name" value="RecO"/>
    <property type="match status" value="1"/>
</dbReference>
<dbReference type="NCBIfam" id="TIGR00613">
    <property type="entry name" value="reco"/>
    <property type="match status" value="1"/>
</dbReference>
<evidence type="ECO:0000256" key="1">
    <source>
        <dbReference type="ARBA" id="ARBA00007452"/>
    </source>
</evidence>
<sequence length="275" mass="29823">MEWEAAVIVLSVRPYGETSVLVHLFSEEHGVCHGVVRGGASRRQASLWQTGNLVMAHWRARLADQLGTVSAELVQSPAARVLDLPIPLGMISSACALTDGALPERESHPELFMELIRLLTLVGVAPEPPPMAPYLRWECLMLEVLGYGLDLERCAVTGMKDNLCYVSPRTGCSVSDEGAGTWKNRLLPLPRLFIDSDDDGDAQGWKDGMLLTGHFLARSVFGVRNLPLPSARERLYERIVRLCLPIAEESALVDGLEGAGSDAADDIGVGTVIPD</sequence>
<keyword evidence="5 7" id="KW-0234">DNA repair</keyword>
<dbReference type="InterPro" id="IPR003717">
    <property type="entry name" value="RecO"/>
</dbReference>
<dbReference type="Pfam" id="PF02565">
    <property type="entry name" value="RecO_C"/>
    <property type="match status" value="1"/>
</dbReference>
<comment type="caution">
    <text evidence="9">The sequence shown here is derived from an EMBL/GenBank/DDBJ whole genome shotgun (WGS) entry which is preliminary data.</text>
</comment>
<accession>A0A511AZ87</accession>
<dbReference type="AlphaFoldDB" id="A0A511AZ87"/>
<evidence type="ECO:0000256" key="2">
    <source>
        <dbReference type="ARBA" id="ARBA00021310"/>
    </source>
</evidence>
<dbReference type="OrthoDB" id="9804792at2"/>
<gene>
    <name evidence="7 9" type="primary">recO</name>
    <name evidence="9" type="ORF">GWA01_12480</name>
</gene>
<name>A0A511AZ87_9PROT</name>
<evidence type="ECO:0000313" key="10">
    <source>
        <dbReference type="Proteomes" id="UP000321230"/>
    </source>
</evidence>
<evidence type="ECO:0000256" key="7">
    <source>
        <dbReference type="HAMAP-Rule" id="MF_00201"/>
    </source>
</evidence>
<reference evidence="9 10" key="1">
    <citation type="submission" date="2019-07" db="EMBL/GenBank/DDBJ databases">
        <title>Whole genome shotgun sequence of Gluconobacter wancherniae NBRC 103581.</title>
        <authorList>
            <person name="Hosoyama A."/>
            <person name="Uohara A."/>
            <person name="Ohji S."/>
            <person name="Ichikawa N."/>
        </authorList>
    </citation>
    <scope>NUCLEOTIDE SEQUENCE [LARGE SCALE GENOMIC DNA]</scope>
    <source>
        <strain evidence="9 10">NBRC 103581</strain>
    </source>
</reference>
<proteinExistence type="inferred from homology"/>
<feature type="domain" description="DNA replication/recombination mediator RecO N-terminal" evidence="8">
    <location>
        <begin position="1"/>
        <end position="76"/>
    </location>
</feature>
<evidence type="ECO:0000256" key="6">
    <source>
        <dbReference type="ARBA" id="ARBA00033409"/>
    </source>
</evidence>
<comment type="function">
    <text evidence="7">Involved in DNA repair and RecF pathway recombination.</text>
</comment>
<dbReference type="RefSeq" id="WP_146795000.1">
    <property type="nucleotide sequence ID" value="NZ_BARC01000013.1"/>
</dbReference>
<evidence type="ECO:0000259" key="8">
    <source>
        <dbReference type="Pfam" id="PF11967"/>
    </source>
</evidence>
<dbReference type="GO" id="GO:0006310">
    <property type="term" value="P:DNA recombination"/>
    <property type="evidence" value="ECO:0007669"/>
    <property type="project" value="UniProtKB-UniRule"/>
</dbReference>
<dbReference type="SUPFAM" id="SSF57863">
    <property type="entry name" value="ArfGap/RecO-like zinc finger"/>
    <property type="match status" value="1"/>
</dbReference>
<protein>
    <recommendedName>
        <fullName evidence="2 7">DNA repair protein RecO</fullName>
    </recommendedName>
    <alternativeName>
        <fullName evidence="6 7">Recombination protein O</fullName>
    </alternativeName>
</protein>
<evidence type="ECO:0000256" key="5">
    <source>
        <dbReference type="ARBA" id="ARBA00023204"/>
    </source>
</evidence>
<dbReference type="PANTHER" id="PTHR33991:SF1">
    <property type="entry name" value="DNA REPAIR PROTEIN RECO"/>
    <property type="match status" value="1"/>
</dbReference>